<dbReference type="SUPFAM" id="SSF52799">
    <property type="entry name" value="(Phosphotyrosine protein) phosphatases II"/>
    <property type="match status" value="2"/>
</dbReference>
<dbReference type="PROSITE" id="PS50056">
    <property type="entry name" value="TYR_PHOSPHATASE_2"/>
    <property type="match status" value="1"/>
</dbReference>
<dbReference type="InterPro" id="IPR003595">
    <property type="entry name" value="Tyr_Pase_cat"/>
</dbReference>
<gene>
    <name evidence="12" type="primary">LOC114344998</name>
</gene>
<comment type="subcellular location">
    <subcellularLocation>
        <location evidence="1">Membrane</location>
        <topology evidence="1">Single-pass membrane protein</topology>
    </subcellularLocation>
</comment>
<dbReference type="KEGG" id="dvv:114344998"/>
<dbReference type="GO" id="GO:0048666">
    <property type="term" value="P:neuron development"/>
    <property type="evidence" value="ECO:0007669"/>
    <property type="project" value="UniProtKB-ARBA"/>
</dbReference>
<evidence type="ECO:0000256" key="1">
    <source>
        <dbReference type="ARBA" id="ARBA00004167"/>
    </source>
</evidence>
<dbReference type="PANTHER" id="PTHR19134:SF540">
    <property type="entry name" value="TYROSINE-PROTEIN PHOSPHATASE 99A"/>
    <property type="match status" value="1"/>
</dbReference>
<dbReference type="Gene3D" id="2.60.40.10">
    <property type="entry name" value="Immunoglobulins"/>
    <property type="match status" value="1"/>
</dbReference>
<evidence type="ECO:0000259" key="11">
    <source>
        <dbReference type="PROSITE" id="PS50853"/>
    </source>
</evidence>
<dbReference type="CDD" id="cd14549">
    <property type="entry name" value="R5-PTPc-1"/>
    <property type="match status" value="1"/>
</dbReference>
<dbReference type="InterPro" id="IPR029021">
    <property type="entry name" value="Prot-tyrosine_phosphatase-like"/>
</dbReference>
<comment type="catalytic activity">
    <reaction evidence="6">
        <text>O-phospho-L-tyrosyl-[protein] + H2O = L-tyrosyl-[protein] + phosphate</text>
        <dbReference type="Rhea" id="RHEA:10684"/>
        <dbReference type="Rhea" id="RHEA-COMP:10136"/>
        <dbReference type="Rhea" id="RHEA-COMP:20101"/>
        <dbReference type="ChEBI" id="CHEBI:15377"/>
        <dbReference type="ChEBI" id="CHEBI:43474"/>
        <dbReference type="ChEBI" id="CHEBI:46858"/>
        <dbReference type="ChEBI" id="CHEBI:61978"/>
        <dbReference type="EC" id="3.1.3.48"/>
    </reaction>
</comment>
<dbReference type="SMART" id="SM00404">
    <property type="entry name" value="PTPc_motif"/>
    <property type="match status" value="2"/>
</dbReference>
<dbReference type="FunFam" id="3.90.190.10:FF:000013">
    <property type="entry name" value="receptor-type tyrosine-protein phosphatase zeta isoform X1"/>
    <property type="match status" value="1"/>
</dbReference>
<dbReference type="SUPFAM" id="SSF49265">
    <property type="entry name" value="Fibronectin type III"/>
    <property type="match status" value="1"/>
</dbReference>
<dbReference type="InterPro" id="IPR050348">
    <property type="entry name" value="Protein-Tyr_Phosphatase"/>
</dbReference>
<feature type="region of interest" description="Disordered" evidence="7">
    <location>
        <begin position="371"/>
        <end position="392"/>
    </location>
</feature>
<dbReference type="GO" id="GO:0009653">
    <property type="term" value="P:anatomical structure morphogenesis"/>
    <property type="evidence" value="ECO:0007669"/>
    <property type="project" value="UniProtKB-ARBA"/>
</dbReference>
<evidence type="ECO:0000256" key="5">
    <source>
        <dbReference type="ARBA" id="ARBA00023136"/>
    </source>
</evidence>
<keyword evidence="3" id="KW-0378">Hydrolase</keyword>
<feature type="chain" id="PRO_5028042097" evidence="8">
    <location>
        <begin position="17"/>
        <end position="974"/>
    </location>
</feature>
<feature type="domain" description="Tyrosine specific protein phosphatases" evidence="10">
    <location>
        <begin position="548"/>
        <end position="622"/>
    </location>
</feature>
<dbReference type="InterPro" id="IPR000242">
    <property type="entry name" value="PTP_cat"/>
</dbReference>
<dbReference type="InterPro" id="IPR003961">
    <property type="entry name" value="FN3_dom"/>
</dbReference>
<dbReference type="SMART" id="SM00060">
    <property type="entry name" value="FN3"/>
    <property type="match status" value="2"/>
</dbReference>
<evidence type="ECO:0000259" key="9">
    <source>
        <dbReference type="PROSITE" id="PS50055"/>
    </source>
</evidence>
<dbReference type="Gene3D" id="3.90.190.10">
    <property type="entry name" value="Protein tyrosine phosphatase superfamily"/>
    <property type="match status" value="2"/>
</dbReference>
<dbReference type="RefSeq" id="XP_028151617.1">
    <property type="nucleotide sequence ID" value="XM_028295816.1"/>
</dbReference>
<dbReference type="FunFam" id="3.90.190.10:FF:000068">
    <property type="entry name" value="receptor-type tyrosine-protein phosphatase zeta"/>
    <property type="match status" value="1"/>
</dbReference>
<keyword evidence="5" id="KW-0472">Membrane</keyword>
<feature type="signal peptide" evidence="8">
    <location>
        <begin position="1"/>
        <end position="16"/>
    </location>
</feature>
<accession>A0A6P7GZM8</accession>
<dbReference type="SMART" id="SM00194">
    <property type="entry name" value="PTPc"/>
    <property type="match status" value="2"/>
</dbReference>
<dbReference type="InterPro" id="IPR016130">
    <property type="entry name" value="Tyr_Pase_AS"/>
</dbReference>
<evidence type="ECO:0000259" key="10">
    <source>
        <dbReference type="PROSITE" id="PS50056"/>
    </source>
</evidence>
<evidence type="ECO:0000313" key="12">
    <source>
        <dbReference type="RefSeq" id="XP_028151617.1"/>
    </source>
</evidence>
<dbReference type="InterPro" id="IPR036116">
    <property type="entry name" value="FN3_sf"/>
</dbReference>
<dbReference type="CDD" id="cd00063">
    <property type="entry name" value="FN3"/>
    <property type="match status" value="1"/>
</dbReference>
<dbReference type="InterPro" id="IPR000387">
    <property type="entry name" value="Tyr_Pase_dom"/>
</dbReference>
<feature type="domain" description="Tyrosine-protein phosphatase" evidence="9">
    <location>
        <begin position="364"/>
        <end position="631"/>
    </location>
</feature>
<organism evidence="12">
    <name type="scientific">Diabrotica virgifera virgifera</name>
    <name type="common">western corn rootworm</name>
    <dbReference type="NCBI Taxonomy" id="50390"/>
    <lineage>
        <taxon>Eukaryota</taxon>
        <taxon>Metazoa</taxon>
        <taxon>Ecdysozoa</taxon>
        <taxon>Arthropoda</taxon>
        <taxon>Hexapoda</taxon>
        <taxon>Insecta</taxon>
        <taxon>Pterygota</taxon>
        <taxon>Neoptera</taxon>
        <taxon>Endopterygota</taxon>
        <taxon>Coleoptera</taxon>
        <taxon>Polyphaga</taxon>
        <taxon>Cucujiformia</taxon>
        <taxon>Chrysomeloidea</taxon>
        <taxon>Chrysomelidae</taxon>
        <taxon>Galerucinae</taxon>
        <taxon>Diabroticina</taxon>
        <taxon>Diabroticites</taxon>
        <taxon>Diabrotica</taxon>
    </lineage>
</organism>
<evidence type="ECO:0000256" key="3">
    <source>
        <dbReference type="ARBA" id="ARBA00022801"/>
    </source>
</evidence>
<keyword evidence="2 8" id="KW-0732">Signal</keyword>
<dbReference type="InterPro" id="IPR013783">
    <property type="entry name" value="Ig-like_fold"/>
</dbReference>
<dbReference type="PANTHER" id="PTHR19134">
    <property type="entry name" value="RECEPTOR-TYPE TYROSINE-PROTEIN PHOSPHATASE"/>
    <property type="match status" value="1"/>
</dbReference>
<evidence type="ECO:0000256" key="4">
    <source>
        <dbReference type="ARBA" id="ARBA00022912"/>
    </source>
</evidence>
<dbReference type="PROSITE" id="PS50853">
    <property type="entry name" value="FN3"/>
    <property type="match status" value="1"/>
</dbReference>
<dbReference type="GO" id="GO:0016020">
    <property type="term" value="C:membrane"/>
    <property type="evidence" value="ECO:0007669"/>
    <property type="project" value="UniProtKB-SubCell"/>
</dbReference>
<proteinExistence type="predicted"/>
<reference evidence="12" key="1">
    <citation type="submission" date="2025-08" db="UniProtKB">
        <authorList>
            <consortium name="RefSeq"/>
        </authorList>
    </citation>
    <scope>IDENTIFICATION</scope>
    <source>
        <tissue evidence="12">Whole insect</tissue>
    </source>
</reference>
<protein>
    <submittedName>
        <fullName evidence="12">Tyrosine-protein phosphatase 99A-like isoform X1</fullName>
    </submittedName>
</protein>
<dbReference type="GO" id="GO:0004725">
    <property type="term" value="F:protein tyrosine phosphatase activity"/>
    <property type="evidence" value="ECO:0007669"/>
    <property type="project" value="UniProtKB-EC"/>
</dbReference>
<dbReference type="Pfam" id="PF00041">
    <property type="entry name" value="fn3"/>
    <property type="match status" value="1"/>
</dbReference>
<dbReference type="InParanoid" id="A0A6P7GZM8"/>
<evidence type="ECO:0000256" key="8">
    <source>
        <dbReference type="SAM" id="SignalP"/>
    </source>
</evidence>
<sequence>MVVMGMGFIFVYIVFSICNINSQESTTDYPTTSNYELELKNNCVFKDSDTNTSKLDNVTVLAPEGPENLTVLDITPNSLYLQWCNPYKRNGIIEGYRLYYVFHNCTNYKEDEIPFAEPYIRYNLTKLEPLTEYQIYVKAFTKKFEGSRSKVLITTTDIGGPSAPKILKLQCQANETLFVHWERPSSYYYSIDFYYVFINLGTAIYDKLNMPTKTDHLDTAYFQITHKVPANAIYSVQIQALTRSNLTKRLIRGEISLPRTIEITKNCDKVADYLADATSELGYGILAGVLCASSALIVAGLAFLIYRKCFRPPYYYLDNVQRTAASLDWNVIPEPVNDSPGRPIPVTLFARHVQELHADGDIGFSKEYDTIQNETNNDDNPSEQSQHPDNKPKNRYLNIIAYDHSRVNLLTIKGEKVSTYINANYIDGFLVARAYIGTQGPLPSTFDCFWRMVWEQRVTIIVMITNLVERGRRKCDMYWPKEGTETYGIIQVKLVKEDIMATYTVRTLAIRHMKVNFKNKKRDISAEKIVYQYHYTNWPDHGTPDHPLPVINFVKNSSSANPPDSGPIIVHCSAGVGRTGTYIVLDAMLRQIRTRGEVNIYGFLKHIRAQRNFLVQTEEQYIFIHDALVEAIECGETNICRENFPRYVSALQNVNCEEKDELWKPLDAQFKLVTSFVPKDFHLVSANKPVNQPKNRCAIIVPVESSRVHLTPKPGEDGSDYINASWLQGFHNLREFIITQHPFKHTVYDFWQMVWDHNAHLIVFISFIDNSEYEAFWPVGNETIETDTYICQLTHEHSTSNYYIREFLMKSVQDDYEIPIKMLHCVNWPHQVPKISEMYHLPTFVLEMQRVQNGPIVVVDRFGGTEAATFCALTTLKKHLIYDNKIDVYMYAKLYHNKRPGIWISSDDYMRLHMCVQALCNPPEPGIVEAAPDLYSLANGNINAPSTSRDCIRIPPEGLRRYKEHPLETLILTY</sequence>
<feature type="domain" description="Tyrosine-protein phosphatase" evidence="9">
    <location>
        <begin position="666"/>
        <end position="919"/>
    </location>
</feature>
<evidence type="ECO:0000256" key="7">
    <source>
        <dbReference type="SAM" id="MobiDB-lite"/>
    </source>
</evidence>
<keyword evidence="4" id="KW-0904">Protein phosphatase</keyword>
<dbReference type="PROSITE" id="PS00383">
    <property type="entry name" value="TYR_PHOSPHATASE_1"/>
    <property type="match status" value="1"/>
</dbReference>
<feature type="domain" description="Fibronectin type-III" evidence="11">
    <location>
        <begin position="65"/>
        <end position="159"/>
    </location>
</feature>
<name>A0A6P7GZM8_DIAVI</name>
<dbReference type="OrthoDB" id="6022401at2759"/>
<dbReference type="Pfam" id="PF00102">
    <property type="entry name" value="Y_phosphatase"/>
    <property type="match status" value="2"/>
</dbReference>
<evidence type="ECO:0000256" key="6">
    <source>
        <dbReference type="ARBA" id="ARBA00051722"/>
    </source>
</evidence>
<evidence type="ECO:0000256" key="2">
    <source>
        <dbReference type="ARBA" id="ARBA00022729"/>
    </source>
</evidence>
<dbReference type="PRINTS" id="PR00700">
    <property type="entry name" value="PRTYPHPHTASE"/>
</dbReference>
<dbReference type="PROSITE" id="PS50055">
    <property type="entry name" value="TYR_PHOSPHATASE_PTP"/>
    <property type="match status" value="2"/>
</dbReference>
<dbReference type="AlphaFoldDB" id="A0A6P7GZM8"/>